<gene>
    <name evidence="3" type="ORF">HQ394_18155</name>
</gene>
<dbReference type="InterPro" id="IPR010127">
    <property type="entry name" value="Phasin_subfam-1"/>
</dbReference>
<dbReference type="Pfam" id="PF09361">
    <property type="entry name" value="Phasin_2"/>
    <property type="match status" value="1"/>
</dbReference>
<dbReference type="EMBL" id="CP053923">
    <property type="protein sequence ID" value="QNT70886.1"/>
    <property type="molecule type" value="Genomic_DNA"/>
</dbReference>
<feature type="domain" description="Phasin" evidence="2">
    <location>
        <begin position="33"/>
        <end position="131"/>
    </location>
</feature>
<dbReference type="InterPro" id="IPR018968">
    <property type="entry name" value="Phasin"/>
</dbReference>
<dbReference type="Proteomes" id="UP000516369">
    <property type="component" value="Chromosome"/>
</dbReference>
<proteinExistence type="predicted"/>
<dbReference type="AlphaFoldDB" id="A0A7H1N5A0"/>
<accession>A0A7H1N5A0</accession>
<evidence type="ECO:0000313" key="3">
    <source>
        <dbReference type="EMBL" id="QNT70886.1"/>
    </source>
</evidence>
<evidence type="ECO:0000256" key="1">
    <source>
        <dbReference type="SAM" id="MobiDB-lite"/>
    </source>
</evidence>
<keyword evidence="4" id="KW-1185">Reference proteome</keyword>
<feature type="region of interest" description="Disordered" evidence="1">
    <location>
        <begin position="141"/>
        <end position="165"/>
    </location>
</feature>
<name>A0A7H1N5A0_9PROT</name>
<sequence length="165" mass="17682">MTKTYDQFLDSSKIAEDLVTKLKWLAIPGVDVEAVMATQRKNIEALANASRTTLDGAQAIGKRQAEIFQETMNHTAGSLEALAKAGTPLDIATQQASLMKEGFDTALRSMRELAEMVSKAQLDAVGAIGDRVVQSLHEFNRAAPQPTTDAAAVKAEPTAKESVSH</sequence>
<dbReference type="KEGG" id="dvn:HQ394_18155"/>
<evidence type="ECO:0000259" key="2">
    <source>
        <dbReference type="Pfam" id="PF09361"/>
    </source>
</evidence>
<dbReference type="RefSeq" id="WP_190261348.1">
    <property type="nucleotide sequence ID" value="NZ_CP053923.1"/>
</dbReference>
<organism evidence="3 4">
    <name type="scientific">Defluviicoccus vanus</name>
    <dbReference type="NCBI Taxonomy" id="111831"/>
    <lineage>
        <taxon>Bacteria</taxon>
        <taxon>Pseudomonadati</taxon>
        <taxon>Pseudomonadota</taxon>
        <taxon>Alphaproteobacteria</taxon>
        <taxon>Rhodospirillales</taxon>
        <taxon>Rhodospirillaceae</taxon>
        <taxon>Defluviicoccus</taxon>
    </lineage>
</organism>
<evidence type="ECO:0000313" key="4">
    <source>
        <dbReference type="Proteomes" id="UP000516369"/>
    </source>
</evidence>
<reference evidence="3 4" key="1">
    <citation type="submission" date="2020-05" db="EMBL/GenBank/DDBJ databases">
        <title>Complete closed genome sequence of Defluviicoccus vanus.</title>
        <authorList>
            <person name="Bessarab I."/>
            <person name="Arumugam K."/>
            <person name="Maszenan A.M."/>
            <person name="Seviour R.J."/>
            <person name="Williams R.B."/>
        </authorList>
    </citation>
    <scope>NUCLEOTIDE SEQUENCE [LARGE SCALE GENOMIC DNA]</scope>
    <source>
        <strain evidence="3 4">Ben 114</strain>
    </source>
</reference>
<dbReference type="NCBIfam" id="TIGR01841">
    <property type="entry name" value="phasin"/>
    <property type="match status" value="1"/>
</dbReference>
<protein>
    <submittedName>
        <fullName evidence="3">Phasin family protein</fullName>
    </submittedName>
</protein>